<evidence type="ECO:0000313" key="2">
    <source>
        <dbReference type="Proteomes" id="UP000287385"/>
    </source>
</evidence>
<dbReference type="InterPro" id="IPR023963">
    <property type="entry name" value="Methanobactin_OB3b"/>
</dbReference>
<comment type="caution">
    <text evidence="1">The sequence shown here is derived from an EMBL/GenBank/DDBJ whole genome shotgun (WGS) entry which is preliminary data.</text>
</comment>
<accession>A0A401X935</accession>
<keyword evidence="2" id="KW-1185">Reference proteome</keyword>
<name>A0A401X935_ACEPA</name>
<evidence type="ECO:0000313" key="1">
    <source>
        <dbReference type="EMBL" id="GCD64179.1"/>
    </source>
</evidence>
<dbReference type="RefSeq" id="WP_120357830.1">
    <property type="nucleotide sequence ID" value="NZ_BDEV01000162.1"/>
</dbReference>
<organism evidence="1 2">
    <name type="scientific">Acetobacter pasteurianus NBRC 3278</name>
    <dbReference type="NCBI Taxonomy" id="1226660"/>
    <lineage>
        <taxon>Bacteria</taxon>
        <taxon>Pseudomonadati</taxon>
        <taxon>Pseudomonadota</taxon>
        <taxon>Alphaproteobacteria</taxon>
        <taxon>Acetobacterales</taxon>
        <taxon>Acetobacteraceae</taxon>
        <taxon>Acetobacter</taxon>
    </lineage>
</organism>
<sequence>MKITILSRREIKVSTMAGSICGPGTVCGGYN</sequence>
<gene>
    <name evidence="1" type="ORF">NBRC3278_3272</name>
</gene>
<dbReference type="EMBL" id="BDEV01000162">
    <property type="protein sequence ID" value="GCD64179.1"/>
    <property type="molecule type" value="Genomic_DNA"/>
</dbReference>
<protein>
    <submittedName>
        <fullName evidence="1">Uncharacterized protein</fullName>
    </submittedName>
</protein>
<dbReference type="Proteomes" id="UP000287385">
    <property type="component" value="Unassembled WGS sequence"/>
</dbReference>
<proteinExistence type="predicted"/>
<dbReference type="AlphaFoldDB" id="A0A401X935"/>
<dbReference type="NCBIfam" id="TIGR04071">
    <property type="entry name" value="methanobac_OB3b"/>
    <property type="match status" value="1"/>
</dbReference>
<reference evidence="1 2" key="1">
    <citation type="submission" date="2016-06" db="EMBL/GenBank/DDBJ databases">
        <title>Acetobacter pasteurianus NBRC 3278 whole genome sequencing project.</title>
        <authorList>
            <person name="Matsutani M."/>
            <person name="Shiwa Y."/>
            <person name="Okamoto-Kainuma A."/>
            <person name="Ishikawa M."/>
            <person name="Koizumi Y."/>
            <person name="Yoshikawa H."/>
            <person name="Yakushi T."/>
            <person name="Matsushita K."/>
        </authorList>
    </citation>
    <scope>NUCLEOTIDE SEQUENCE [LARGE SCALE GENOMIC DNA]</scope>
    <source>
        <strain evidence="1 2">NBRC 3278</strain>
    </source>
</reference>